<reference evidence="3" key="1">
    <citation type="journal article" date="2023" name="Arch. Microbiol.">
        <title>Desulfoferula mesophilus gen. nov. sp. nov., a mesophilic sulfate-reducing bacterium isolated from a brackish lake sediment.</title>
        <authorList>
            <person name="Watanabe T."/>
            <person name="Yabe T."/>
            <person name="Tsuji J.M."/>
            <person name="Fukui M."/>
        </authorList>
    </citation>
    <scope>NUCLEOTIDE SEQUENCE [LARGE SCALE GENOMIC DNA]</scope>
    <source>
        <strain evidence="3">12FAK</strain>
    </source>
</reference>
<dbReference type="PANTHER" id="PTHR39418:SF1">
    <property type="entry name" value="DEHYDROGENASE"/>
    <property type="match status" value="1"/>
</dbReference>
<dbReference type="Proteomes" id="UP001366166">
    <property type="component" value="Chromosome"/>
</dbReference>
<dbReference type="Pfam" id="PF02663">
    <property type="entry name" value="FmdE"/>
    <property type="match status" value="1"/>
</dbReference>
<dbReference type="InterPro" id="IPR003814">
    <property type="entry name" value="FmdEsu_dom"/>
</dbReference>
<accession>A0AAU9EFA5</accession>
<evidence type="ECO:0000259" key="1">
    <source>
        <dbReference type="Pfam" id="PF02663"/>
    </source>
</evidence>
<dbReference type="SUPFAM" id="SSF143555">
    <property type="entry name" value="FwdE-like"/>
    <property type="match status" value="1"/>
</dbReference>
<name>A0AAU9EFA5_9BACT</name>
<proteinExistence type="predicted"/>
<feature type="domain" description="Formylmethanofuran dehydrogenase subunit E" evidence="1">
    <location>
        <begin position="33"/>
        <end position="156"/>
    </location>
</feature>
<dbReference type="InterPro" id="IPR053194">
    <property type="entry name" value="tRNA_methyltr_O"/>
</dbReference>
<dbReference type="RefSeq" id="WP_338600723.1">
    <property type="nucleotide sequence ID" value="NZ_AP028679.1"/>
</dbReference>
<evidence type="ECO:0000313" key="3">
    <source>
        <dbReference type="Proteomes" id="UP001366166"/>
    </source>
</evidence>
<dbReference type="KEGG" id="dmp:FAK_28540"/>
<gene>
    <name evidence="2" type="ORF">FAK_28540</name>
</gene>
<dbReference type="Gene3D" id="3.30.1330.130">
    <property type="match status" value="1"/>
</dbReference>
<dbReference type="AlphaFoldDB" id="A0AAU9EFA5"/>
<evidence type="ECO:0000313" key="2">
    <source>
        <dbReference type="EMBL" id="BEQ15788.1"/>
    </source>
</evidence>
<dbReference type="PANTHER" id="PTHR39418">
    <property type="entry name" value="DEHYDROGENASE-RELATED"/>
    <property type="match status" value="1"/>
</dbReference>
<organism evidence="2 3">
    <name type="scientific">Desulfoferula mesophila</name>
    <dbReference type="NCBI Taxonomy" id="3058419"/>
    <lineage>
        <taxon>Bacteria</taxon>
        <taxon>Pseudomonadati</taxon>
        <taxon>Thermodesulfobacteriota</taxon>
        <taxon>Desulfarculia</taxon>
        <taxon>Desulfarculales</taxon>
        <taxon>Desulfarculaceae</taxon>
        <taxon>Desulfoferula</taxon>
    </lineage>
</organism>
<dbReference type="EMBL" id="AP028679">
    <property type="protein sequence ID" value="BEQ15788.1"/>
    <property type="molecule type" value="Genomic_DNA"/>
</dbReference>
<sequence length="218" mass="23407">MDVELTKNLPPEAMPPVPPLEQVEKLVSASARIHGHLCPGQVIGVRMSILGLGLLGYPSPLPYPEIKNLVGVVESERCLADAVAVASGLRFGRGSLKLINLGLLAVSFGEISSGRAVRLISREKARKLALDYVPQANNPHAAQTEAYKIMPNDELFDASWVELKIPAHEMPGARPPKMACEQCGVMVRSGQAVHQDGRTLCPVCAGRAYFNPGAKLEL</sequence>
<protein>
    <submittedName>
        <fullName evidence="2">Formylmethanofuran dehydrogenase subunit E</fullName>
    </submittedName>
</protein>
<keyword evidence="3" id="KW-1185">Reference proteome</keyword>